<evidence type="ECO:0000259" key="3">
    <source>
        <dbReference type="PROSITE" id="PS51390"/>
    </source>
</evidence>
<protein>
    <recommendedName>
        <fullName evidence="3">WAP domain-containing protein</fullName>
    </recommendedName>
</protein>
<reference evidence="4" key="1">
    <citation type="submission" date="2025-08" db="UniProtKB">
        <authorList>
            <consortium name="Ensembl"/>
        </authorList>
    </citation>
    <scope>IDENTIFICATION</scope>
</reference>
<keyword evidence="5" id="KW-1185">Reference proteome</keyword>
<keyword evidence="2" id="KW-1015">Disulfide bond</keyword>
<dbReference type="GO" id="GO:0045087">
    <property type="term" value="P:innate immune response"/>
    <property type="evidence" value="ECO:0007669"/>
    <property type="project" value="TreeGrafter"/>
</dbReference>
<dbReference type="Proteomes" id="UP000694393">
    <property type="component" value="Unplaced"/>
</dbReference>
<dbReference type="GO" id="GO:0019731">
    <property type="term" value="P:antibacterial humoral response"/>
    <property type="evidence" value="ECO:0007669"/>
    <property type="project" value="TreeGrafter"/>
</dbReference>
<dbReference type="SUPFAM" id="SSF57256">
    <property type="entry name" value="Elafin-like"/>
    <property type="match status" value="2"/>
</dbReference>
<proteinExistence type="predicted"/>
<organism evidence="4 5">
    <name type="scientific">Pelusios castaneus</name>
    <name type="common">West African mud turtle</name>
    <dbReference type="NCBI Taxonomy" id="367368"/>
    <lineage>
        <taxon>Eukaryota</taxon>
        <taxon>Metazoa</taxon>
        <taxon>Chordata</taxon>
        <taxon>Craniata</taxon>
        <taxon>Vertebrata</taxon>
        <taxon>Euteleostomi</taxon>
        <taxon>Archelosauria</taxon>
        <taxon>Testudinata</taxon>
        <taxon>Testudines</taxon>
        <taxon>Pleurodira</taxon>
        <taxon>Pelomedusidae</taxon>
        <taxon>Pelusios</taxon>
    </lineage>
</organism>
<dbReference type="Gene3D" id="4.10.75.10">
    <property type="entry name" value="Elafin-like"/>
    <property type="match status" value="2"/>
</dbReference>
<evidence type="ECO:0000313" key="4">
    <source>
        <dbReference type="Ensembl" id="ENSPCEP00000015438.1"/>
    </source>
</evidence>
<dbReference type="AlphaFoldDB" id="A0A8C8S556"/>
<evidence type="ECO:0000313" key="5">
    <source>
        <dbReference type="Proteomes" id="UP000694393"/>
    </source>
</evidence>
<keyword evidence="1" id="KW-0732">Signal</keyword>
<evidence type="ECO:0000256" key="2">
    <source>
        <dbReference type="ARBA" id="ARBA00023157"/>
    </source>
</evidence>
<dbReference type="PRINTS" id="PR00003">
    <property type="entry name" value="4DISULPHCORE"/>
</dbReference>
<dbReference type="PROSITE" id="PS51390">
    <property type="entry name" value="WAP"/>
    <property type="match status" value="2"/>
</dbReference>
<sequence length="184" mass="19499">MQRPLCRDQRGHWGITLTVPLFPEKAGVCPAMKLERPTGLCIDTCVDDSDCPGSEKCCGTGCGQQCQVPPPGTVMPGRCPAQAPEGSEEPCFFRCLQDSDCPGNGKCCLLSCGLTCLSPVQGKSHLGAQARSSHLSRGKEPWPHPSHWAGGIWAPADPGAQRRLGLMLLPWLGALSSGSSQPLH</sequence>
<dbReference type="SMART" id="SM00217">
    <property type="entry name" value="WAP"/>
    <property type="match status" value="2"/>
</dbReference>
<dbReference type="PANTHER" id="PTHR19441">
    <property type="entry name" value="WHEY ACDIC PROTEIN WAP"/>
    <property type="match status" value="1"/>
</dbReference>
<name>A0A8C8S556_9SAUR</name>
<dbReference type="GO" id="GO:0004867">
    <property type="term" value="F:serine-type endopeptidase inhibitor activity"/>
    <property type="evidence" value="ECO:0007669"/>
    <property type="project" value="TreeGrafter"/>
</dbReference>
<feature type="domain" description="WAP" evidence="3">
    <location>
        <begin position="72"/>
        <end position="120"/>
    </location>
</feature>
<dbReference type="InterPro" id="IPR008197">
    <property type="entry name" value="WAP_dom"/>
</dbReference>
<evidence type="ECO:0000256" key="1">
    <source>
        <dbReference type="ARBA" id="ARBA00022729"/>
    </source>
</evidence>
<reference evidence="4" key="2">
    <citation type="submission" date="2025-09" db="UniProtKB">
        <authorList>
            <consortium name="Ensembl"/>
        </authorList>
    </citation>
    <scope>IDENTIFICATION</scope>
</reference>
<accession>A0A8C8S556</accession>
<dbReference type="InterPro" id="IPR036645">
    <property type="entry name" value="Elafin-like_sf"/>
</dbReference>
<dbReference type="PANTHER" id="PTHR19441:SF30">
    <property type="entry name" value="ELAFIN"/>
    <property type="match status" value="1"/>
</dbReference>
<dbReference type="Ensembl" id="ENSPCET00000015990.1">
    <property type="protein sequence ID" value="ENSPCEP00000015438.1"/>
    <property type="gene ID" value="ENSPCEG00000012166.1"/>
</dbReference>
<dbReference type="Pfam" id="PF00095">
    <property type="entry name" value="WAP"/>
    <property type="match status" value="2"/>
</dbReference>
<dbReference type="InterPro" id="IPR050514">
    <property type="entry name" value="WAP_four-disulfide_core"/>
</dbReference>
<dbReference type="GO" id="GO:0005615">
    <property type="term" value="C:extracellular space"/>
    <property type="evidence" value="ECO:0007669"/>
    <property type="project" value="TreeGrafter"/>
</dbReference>
<feature type="domain" description="WAP" evidence="3">
    <location>
        <begin position="22"/>
        <end position="70"/>
    </location>
</feature>